<dbReference type="InterPro" id="IPR006597">
    <property type="entry name" value="Sel1-like"/>
</dbReference>
<dbReference type="PANTHER" id="PTHR11102">
    <property type="entry name" value="SEL-1-LIKE PROTEIN"/>
    <property type="match status" value="1"/>
</dbReference>
<dbReference type="EMBL" id="LAJE02000403">
    <property type="protein sequence ID" value="OEO27993.1"/>
    <property type="molecule type" value="Genomic_DNA"/>
</dbReference>
<dbReference type="PANTHER" id="PTHR11102:SF160">
    <property type="entry name" value="ERAD-ASSOCIATED E3 UBIQUITIN-PROTEIN LIGASE COMPONENT HRD3"/>
    <property type="match status" value="1"/>
</dbReference>
<keyword evidence="3" id="KW-1185">Reference proteome</keyword>
<protein>
    <recommendedName>
        <fullName evidence="4">Sel1 repeat family protein</fullName>
    </recommendedName>
</protein>
<dbReference type="Gene3D" id="1.25.40.10">
    <property type="entry name" value="Tetratricopeptide repeat domain"/>
    <property type="match status" value="1"/>
</dbReference>
<dbReference type="SMART" id="SM00671">
    <property type="entry name" value="SEL1"/>
    <property type="match status" value="3"/>
</dbReference>
<evidence type="ECO:0008006" key="4">
    <source>
        <dbReference type="Google" id="ProtNLM"/>
    </source>
</evidence>
<accession>A0A1E5XHC5</accession>
<dbReference type="RefSeq" id="WP_069912684.1">
    <property type="nucleotide sequence ID" value="NZ_LAJE02000403.1"/>
</dbReference>
<comment type="caution">
    <text evidence="2">The sequence shown here is derived from an EMBL/GenBank/DDBJ whole genome shotgun (WGS) entry which is preliminary data.</text>
</comment>
<dbReference type="SUPFAM" id="SSF81901">
    <property type="entry name" value="HCP-like"/>
    <property type="match status" value="1"/>
</dbReference>
<evidence type="ECO:0000256" key="1">
    <source>
        <dbReference type="SAM" id="SignalP"/>
    </source>
</evidence>
<gene>
    <name evidence="2" type="ORF">VW23_006830</name>
</gene>
<proteinExistence type="predicted"/>
<dbReference type="Proteomes" id="UP000095463">
    <property type="component" value="Unassembled WGS sequence"/>
</dbReference>
<dbReference type="InterPro" id="IPR050767">
    <property type="entry name" value="Sel1_AlgK"/>
</dbReference>
<dbReference type="InterPro" id="IPR011990">
    <property type="entry name" value="TPR-like_helical_dom_sf"/>
</dbReference>
<evidence type="ECO:0000313" key="2">
    <source>
        <dbReference type="EMBL" id="OEO27993.1"/>
    </source>
</evidence>
<feature type="signal peptide" evidence="1">
    <location>
        <begin position="1"/>
        <end position="25"/>
    </location>
</feature>
<dbReference type="Pfam" id="PF08238">
    <property type="entry name" value="Sel1"/>
    <property type="match status" value="3"/>
</dbReference>
<dbReference type="OrthoDB" id="9797030at2"/>
<organism evidence="2 3">
    <name type="scientific">Devosia insulae DS-56</name>
    <dbReference type="NCBI Taxonomy" id="1116389"/>
    <lineage>
        <taxon>Bacteria</taxon>
        <taxon>Pseudomonadati</taxon>
        <taxon>Pseudomonadota</taxon>
        <taxon>Alphaproteobacteria</taxon>
        <taxon>Hyphomicrobiales</taxon>
        <taxon>Devosiaceae</taxon>
        <taxon>Devosia</taxon>
    </lineage>
</organism>
<keyword evidence="1" id="KW-0732">Signal</keyword>
<feature type="chain" id="PRO_5009190128" description="Sel1 repeat family protein" evidence="1">
    <location>
        <begin position="26"/>
        <end position="233"/>
    </location>
</feature>
<evidence type="ECO:0000313" key="3">
    <source>
        <dbReference type="Proteomes" id="UP000095463"/>
    </source>
</evidence>
<name>A0A1E5XHC5_9HYPH</name>
<dbReference type="AlphaFoldDB" id="A0A1E5XHC5"/>
<sequence>MNSFAKSTLAALALSLTLSASTAIAATAETAVDAVKCVQRELTALGFETGLADGLVGVKTFLASEAYIRYMRANGEKGWAQPGLNVDTARLWCEKVADAHPKVAPFWRAFAETEMPTDPKAIFEFAYRYDIGIGGKKNEALAVRWYLRAAELGYAPAQRNLAGMFGSGRGIARNDDTARYWFLAAANQGDAQAQYVLGKYYSANREMSLGWLFKAAQQGHQAAILELESLLEI</sequence>
<reference evidence="2 3" key="1">
    <citation type="journal article" date="2015" name="Genome Announc.">
        <title>Genome Assemblies of Three Soil-Associated Devosia species: D. insulae, D. limi, and D. soli.</title>
        <authorList>
            <person name="Hassan Y.I."/>
            <person name="Lepp D."/>
            <person name="Zhou T."/>
        </authorList>
    </citation>
    <scope>NUCLEOTIDE SEQUENCE [LARGE SCALE GENOMIC DNA]</scope>
    <source>
        <strain evidence="2 3">DS-56</strain>
    </source>
</reference>